<dbReference type="InterPro" id="IPR016188">
    <property type="entry name" value="PurM-like_N"/>
</dbReference>
<dbReference type="PANTHER" id="PTHR30270">
    <property type="entry name" value="THIAMINE-MONOPHOSPHATE KINASE"/>
    <property type="match status" value="1"/>
</dbReference>
<dbReference type="InterPro" id="IPR024030">
    <property type="entry name" value="AIR_synthase-rel_sll0787"/>
</dbReference>
<sequence length="338" mass="34779">MTLDLPTLDLPALDLPTLARRIRDARGVAHKRDIDAVVARLGLGRGDAAVPVGDDCAAIPDGDGHLLLAIEGFLDGFVAEDPYFAGYCGIMVNLSDVAAMGGRPLAVVDALWSRGADAADPILAGLSDAAALYGVPVVGGHTNTRAASGNLAVAVLGRAGPRLLTSFDAAPGDDLIAVIDLRGRFRDPHPYWDASTGSPGARLRGDLALLPGLAEDGLACAAKDISMAGVVGTALMLLECSGVGGSIDLAAIPRPDAVPLDRWLTAFPSFGYVLGVRPDRTPAVRARFAERGLAAAAIGRLDASRVVRVRDASGGEAVVWDLRAGPLTGCGRRETNDA</sequence>
<accession>A0A6N6MK73</accession>
<dbReference type="SUPFAM" id="SSF55326">
    <property type="entry name" value="PurM N-terminal domain-like"/>
    <property type="match status" value="1"/>
</dbReference>
<evidence type="ECO:0000313" key="4">
    <source>
        <dbReference type="EMBL" id="KAB1069985.1"/>
    </source>
</evidence>
<evidence type="ECO:0000259" key="2">
    <source>
        <dbReference type="Pfam" id="PF00586"/>
    </source>
</evidence>
<dbReference type="Proteomes" id="UP000441523">
    <property type="component" value="Unassembled WGS sequence"/>
</dbReference>
<dbReference type="Gene3D" id="3.30.1330.10">
    <property type="entry name" value="PurM-like, N-terminal domain"/>
    <property type="match status" value="1"/>
</dbReference>
<gene>
    <name evidence="4" type="ORF">F6X51_24360</name>
</gene>
<dbReference type="GO" id="GO:0009228">
    <property type="term" value="P:thiamine biosynthetic process"/>
    <property type="evidence" value="ECO:0007669"/>
    <property type="project" value="UniProtKB-KW"/>
</dbReference>
<dbReference type="AlphaFoldDB" id="A0A6N6MK73"/>
<evidence type="ECO:0000313" key="5">
    <source>
        <dbReference type="Proteomes" id="UP000441523"/>
    </source>
</evidence>
<evidence type="ECO:0000256" key="1">
    <source>
        <dbReference type="ARBA" id="ARBA00022977"/>
    </source>
</evidence>
<dbReference type="InterPro" id="IPR010918">
    <property type="entry name" value="PurM-like_C_dom"/>
</dbReference>
<dbReference type="PANTHER" id="PTHR30270:SF0">
    <property type="entry name" value="THIAMINE-MONOPHOSPHATE KINASE"/>
    <property type="match status" value="1"/>
</dbReference>
<comment type="caution">
    <text evidence="4">The sequence shown here is derived from an EMBL/GenBank/DDBJ whole genome shotgun (WGS) entry which is preliminary data.</text>
</comment>
<organism evidence="4 5">
    <name type="scientific">Methylobacterium planeticum</name>
    <dbReference type="NCBI Taxonomy" id="2615211"/>
    <lineage>
        <taxon>Bacteria</taxon>
        <taxon>Pseudomonadati</taxon>
        <taxon>Pseudomonadota</taxon>
        <taxon>Alphaproteobacteria</taxon>
        <taxon>Hyphomicrobiales</taxon>
        <taxon>Methylobacteriaceae</taxon>
        <taxon>Methylobacterium</taxon>
    </lineage>
</organism>
<dbReference type="PIRSF" id="PIRSF036540">
    <property type="entry name" value="UCP036540_AIR"/>
    <property type="match status" value="1"/>
</dbReference>
<keyword evidence="5" id="KW-1185">Reference proteome</keyword>
<dbReference type="EMBL" id="VZZJ01000034">
    <property type="protein sequence ID" value="KAB1069985.1"/>
    <property type="molecule type" value="Genomic_DNA"/>
</dbReference>
<dbReference type="InterPro" id="IPR036921">
    <property type="entry name" value="PurM-like_N_sf"/>
</dbReference>
<dbReference type="Pfam" id="PF00586">
    <property type="entry name" value="AIRS"/>
    <property type="match status" value="1"/>
</dbReference>
<feature type="domain" description="PurM-like N-terminal" evidence="2">
    <location>
        <begin position="53"/>
        <end position="157"/>
    </location>
</feature>
<dbReference type="InterPro" id="IPR006283">
    <property type="entry name" value="ThiL-like"/>
</dbReference>
<dbReference type="Gene3D" id="3.90.650.10">
    <property type="entry name" value="PurM-like C-terminal domain"/>
    <property type="match status" value="1"/>
</dbReference>
<proteinExistence type="predicted"/>
<dbReference type="SUPFAM" id="SSF56042">
    <property type="entry name" value="PurM C-terminal domain-like"/>
    <property type="match status" value="1"/>
</dbReference>
<dbReference type="InterPro" id="IPR036676">
    <property type="entry name" value="PurM-like_C_sf"/>
</dbReference>
<keyword evidence="1" id="KW-0784">Thiamine biosynthesis</keyword>
<evidence type="ECO:0000259" key="3">
    <source>
        <dbReference type="Pfam" id="PF02769"/>
    </source>
</evidence>
<dbReference type="GO" id="GO:0009030">
    <property type="term" value="F:thiamine-phosphate kinase activity"/>
    <property type="evidence" value="ECO:0007669"/>
    <property type="project" value="InterPro"/>
</dbReference>
<protein>
    <submittedName>
        <fullName evidence="4">Sll0787 family AIR synthase-like protein</fullName>
    </submittedName>
</protein>
<dbReference type="NCBIfam" id="TIGR04049">
    <property type="entry name" value="AIR_rel_sll0787"/>
    <property type="match status" value="1"/>
</dbReference>
<name>A0A6N6MK73_9HYPH</name>
<dbReference type="Pfam" id="PF02769">
    <property type="entry name" value="AIRS_C"/>
    <property type="match status" value="1"/>
</dbReference>
<dbReference type="InterPro" id="IPR011413">
    <property type="entry name" value="UCP036540_AIR"/>
</dbReference>
<dbReference type="CDD" id="cd02192">
    <property type="entry name" value="PurM-like3"/>
    <property type="match status" value="1"/>
</dbReference>
<reference evidence="4 5" key="1">
    <citation type="submission" date="2019-09" db="EMBL/GenBank/DDBJ databases">
        <title>YIM 132548 draft genome.</title>
        <authorList>
            <person name="Jiang L."/>
        </authorList>
    </citation>
    <scope>NUCLEOTIDE SEQUENCE [LARGE SCALE GENOMIC DNA]</scope>
    <source>
        <strain evidence="4 5">YIM 132548</strain>
    </source>
</reference>
<feature type="domain" description="PurM-like C-terminal" evidence="3">
    <location>
        <begin position="211"/>
        <end position="310"/>
    </location>
</feature>